<reference evidence="1 2" key="1">
    <citation type="submission" date="2018-11" db="EMBL/GenBank/DDBJ databases">
        <authorList>
            <consortium name="Pathogen Informatics"/>
        </authorList>
    </citation>
    <scope>NUCLEOTIDE SEQUENCE [LARGE SCALE GENOMIC DNA]</scope>
</reference>
<sequence>MLIEMDRLIFLNVILKKSIISVDIDWSTSDSCSATSITPGLKFVPPTCSARLRLAMHGRRRVRHVDASPCTVADVFGYSVPPFQL</sequence>
<organism evidence="2 3">
    <name type="scientific">Heligmosomoides polygyrus</name>
    <name type="common">Parasitic roundworm</name>
    <dbReference type="NCBI Taxonomy" id="6339"/>
    <lineage>
        <taxon>Eukaryota</taxon>
        <taxon>Metazoa</taxon>
        <taxon>Ecdysozoa</taxon>
        <taxon>Nematoda</taxon>
        <taxon>Chromadorea</taxon>
        <taxon>Rhabditida</taxon>
        <taxon>Rhabditina</taxon>
        <taxon>Rhabditomorpha</taxon>
        <taxon>Strongyloidea</taxon>
        <taxon>Heligmosomidae</taxon>
        <taxon>Heligmosomoides</taxon>
    </lineage>
</organism>
<proteinExistence type="predicted"/>
<accession>A0A3P8AWQ8</accession>
<dbReference type="AlphaFoldDB" id="A0A183GDF7"/>
<keyword evidence="2" id="KW-1185">Reference proteome</keyword>
<evidence type="ECO:0000313" key="3">
    <source>
        <dbReference type="WBParaSite" id="HPBE_0002027501-mRNA-1"/>
    </source>
</evidence>
<gene>
    <name evidence="1" type="ORF">HPBE_LOCUS20274</name>
</gene>
<reference evidence="3" key="2">
    <citation type="submission" date="2019-09" db="UniProtKB">
        <authorList>
            <consortium name="WormBaseParasite"/>
        </authorList>
    </citation>
    <scope>IDENTIFICATION</scope>
</reference>
<dbReference type="WBParaSite" id="HPBE_0002027501-mRNA-1">
    <property type="protein sequence ID" value="HPBE_0002027501-mRNA-1"/>
    <property type="gene ID" value="HPBE_0002027501"/>
</dbReference>
<evidence type="ECO:0000313" key="1">
    <source>
        <dbReference type="EMBL" id="VDP19107.1"/>
    </source>
</evidence>
<evidence type="ECO:0000313" key="2">
    <source>
        <dbReference type="Proteomes" id="UP000050761"/>
    </source>
</evidence>
<protein>
    <submittedName>
        <fullName evidence="3">Secreted protein</fullName>
    </submittedName>
</protein>
<dbReference type="Proteomes" id="UP000050761">
    <property type="component" value="Unassembled WGS sequence"/>
</dbReference>
<accession>A0A183GDF7</accession>
<name>A0A183GDF7_HELPZ</name>
<dbReference type="EMBL" id="UZAH01032011">
    <property type="protein sequence ID" value="VDP19107.1"/>
    <property type="molecule type" value="Genomic_DNA"/>
</dbReference>